<dbReference type="PROSITE" id="PS00216">
    <property type="entry name" value="SUGAR_TRANSPORT_1"/>
    <property type="match status" value="1"/>
</dbReference>
<evidence type="ECO:0000256" key="5">
    <source>
        <dbReference type="ARBA" id="ARBA00022989"/>
    </source>
</evidence>
<dbReference type="GO" id="GO:0016020">
    <property type="term" value="C:membrane"/>
    <property type="evidence" value="ECO:0007669"/>
    <property type="project" value="UniProtKB-SubCell"/>
</dbReference>
<comment type="subcellular location">
    <subcellularLocation>
        <location evidence="1">Membrane</location>
        <topology evidence="1">Multi-pass membrane protein</topology>
    </subcellularLocation>
</comment>
<accession>A0A834FRB2</accession>
<evidence type="ECO:0000256" key="6">
    <source>
        <dbReference type="ARBA" id="ARBA00023136"/>
    </source>
</evidence>
<gene>
    <name evidence="9" type="ORF">FQA47_021773</name>
</gene>
<comment type="similarity">
    <text evidence="2">Belongs to the major facilitator superfamily.</text>
</comment>
<sequence length="271" mass="29150">MTGCSCADGGRSVTCAQTLNVLIGAQRAALLPQDGGHIAPVFTNAAAKRRTRTKEGGGGVSTRRSPFGGEPDKCVGRSALRPSGLRCVKPAALRPEKGGNGLPFKIKASLICQSGMSRNSPCHAGVYDRSVEAETLDKPAGSLEHVQRRGPDLLFVPERCETETGRLAYEAGDTMVRGSCRARVTHAVVVIFLEFFAWGLLTTPMLTVLHETFPQHTFLMNGLVQGVKGFLSFLSAPLIGALSDIWGRKSFLLMTVFFTCAPIPFMRISPW</sequence>
<feature type="region of interest" description="Disordered" evidence="7">
    <location>
        <begin position="46"/>
        <end position="74"/>
    </location>
</feature>
<evidence type="ECO:0000256" key="8">
    <source>
        <dbReference type="SAM" id="Phobius"/>
    </source>
</evidence>
<keyword evidence="4 8" id="KW-0812">Transmembrane</keyword>
<dbReference type="GO" id="GO:0022857">
    <property type="term" value="F:transmembrane transporter activity"/>
    <property type="evidence" value="ECO:0007669"/>
    <property type="project" value="InterPro"/>
</dbReference>
<keyword evidence="5 8" id="KW-1133">Transmembrane helix</keyword>
<reference evidence="9" key="1">
    <citation type="journal article" name="BMC Genomics">
        <title>Long-read sequencing and de novo genome assembly of marine medaka (Oryzias melastigma).</title>
        <authorList>
            <person name="Liang P."/>
            <person name="Saqib H.S.A."/>
            <person name="Ni X."/>
            <person name="Shen Y."/>
        </authorList>
    </citation>
    <scope>NUCLEOTIDE SEQUENCE</scope>
    <source>
        <strain evidence="9">Bigg-433</strain>
    </source>
</reference>
<evidence type="ECO:0000256" key="3">
    <source>
        <dbReference type="ARBA" id="ARBA00022448"/>
    </source>
</evidence>
<evidence type="ECO:0000256" key="7">
    <source>
        <dbReference type="SAM" id="MobiDB-lite"/>
    </source>
</evidence>
<dbReference type="AlphaFoldDB" id="A0A834FRB2"/>
<dbReference type="EMBL" id="WKFB01000016">
    <property type="protein sequence ID" value="KAF6738998.1"/>
    <property type="molecule type" value="Genomic_DNA"/>
</dbReference>
<evidence type="ECO:0000256" key="4">
    <source>
        <dbReference type="ARBA" id="ARBA00022692"/>
    </source>
</evidence>
<feature type="transmembrane region" description="Helical" evidence="8">
    <location>
        <begin position="251"/>
        <end position="268"/>
    </location>
</feature>
<protein>
    <submittedName>
        <fullName evidence="9">Hippocampus abundant transcript-like protein 2</fullName>
    </submittedName>
</protein>
<name>A0A834FRB2_ORYME</name>
<organism evidence="9 10">
    <name type="scientific">Oryzias melastigma</name>
    <name type="common">Marine medaka</name>
    <dbReference type="NCBI Taxonomy" id="30732"/>
    <lineage>
        <taxon>Eukaryota</taxon>
        <taxon>Metazoa</taxon>
        <taxon>Chordata</taxon>
        <taxon>Craniata</taxon>
        <taxon>Vertebrata</taxon>
        <taxon>Euteleostomi</taxon>
        <taxon>Actinopterygii</taxon>
        <taxon>Neopterygii</taxon>
        <taxon>Teleostei</taxon>
        <taxon>Neoteleostei</taxon>
        <taxon>Acanthomorphata</taxon>
        <taxon>Ovalentaria</taxon>
        <taxon>Atherinomorphae</taxon>
        <taxon>Beloniformes</taxon>
        <taxon>Adrianichthyidae</taxon>
        <taxon>Oryziinae</taxon>
        <taxon>Oryzias</taxon>
    </lineage>
</organism>
<dbReference type="Gene3D" id="1.20.1250.20">
    <property type="entry name" value="MFS general substrate transporter like domains"/>
    <property type="match status" value="1"/>
</dbReference>
<comment type="caution">
    <text evidence="9">The sequence shown here is derived from an EMBL/GenBank/DDBJ whole genome shotgun (WGS) entry which is preliminary data.</text>
</comment>
<dbReference type="InterPro" id="IPR036259">
    <property type="entry name" value="MFS_trans_sf"/>
</dbReference>
<feature type="transmembrane region" description="Helical" evidence="8">
    <location>
        <begin position="218"/>
        <end position="239"/>
    </location>
</feature>
<dbReference type="SUPFAM" id="SSF103473">
    <property type="entry name" value="MFS general substrate transporter"/>
    <property type="match status" value="1"/>
</dbReference>
<keyword evidence="6 8" id="KW-0472">Membrane</keyword>
<feature type="transmembrane region" description="Helical" evidence="8">
    <location>
        <begin position="184"/>
        <end position="206"/>
    </location>
</feature>
<dbReference type="InterPro" id="IPR005829">
    <property type="entry name" value="Sugar_transporter_CS"/>
</dbReference>
<evidence type="ECO:0000256" key="1">
    <source>
        <dbReference type="ARBA" id="ARBA00004141"/>
    </source>
</evidence>
<evidence type="ECO:0000313" key="10">
    <source>
        <dbReference type="Proteomes" id="UP000646548"/>
    </source>
</evidence>
<dbReference type="PANTHER" id="PTHR23504">
    <property type="entry name" value="MAJOR FACILITATOR SUPERFAMILY DOMAIN-CONTAINING PROTEIN 10"/>
    <property type="match status" value="1"/>
</dbReference>
<keyword evidence="3" id="KW-0813">Transport</keyword>
<dbReference type="Proteomes" id="UP000646548">
    <property type="component" value="Unassembled WGS sequence"/>
</dbReference>
<proteinExistence type="inferred from homology"/>
<evidence type="ECO:0000256" key="2">
    <source>
        <dbReference type="ARBA" id="ARBA00008335"/>
    </source>
</evidence>
<dbReference type="PANTHER" id="PTHR23504:SF32">
    <property type="entry name" value="HIPPOCAMPUS ABUNDANT TRANSCRIPT-LIKE PROTEIN 1"/>
    <property type="match status" value="1"/>
</dbReference>
<evidence type="ECO:0000313" key="9">
    <source>
        <dbReference type="EMBL" id="KAF6738998.1"/>
    </source>
</evidence>